<dbReference type="EMBL" id="CM000851">
    <property type="protein sequence ID" value="KRG98269.1"/>
    <property type="molecule type" value="Genomic_DNA"/>
</dbReference>
<evidence type="ECO:0000313" key="2">
    <source>
        <dbReference type="EMBL" id="KRG98269.1"/>
    </source>
</evidence>
<dbReference type="SMR" id="A0A0R0EWP3"/>
<organism evidence="2">
    <name type="scientific">Glycine max</name>
    <name type="common">Soybean</name>
    <name type="synonym">Glycine hispida</name>
    <dbReference type="NCBI Taxonomy" id="3847"/>
    <lineage>
        <taxon>Eukaryota</taxon>
        <taxon>Viridiplantae</taxon>
        <taxon>Streptophyta</taxon>
        <taxon>Embryophyta</taxon>
        <taxon>Tracheophyta</taxon>
        <taxon>Spermatophyta</taxon>
        <taxon>Magnoliopsida</taxon>
        <taxon>eudicotyledons</taxon>
        <taxon>Gunneridae</taxon>
        <taxon>Pentapetalae</taxon>
        <taxon>rosids</taxon>
        <taxon>fabids</taxon>
        <taxon>Fabales</taxon>
        <taxon>Fabaceae</taxon>
        <taxon>Papilionoideae</taxon>
        <taxon>50 kb inversion clade</taxon>
        <taxon>NPAAA clade</taxon>
        <taxon>indigoferoid/millettioid clade</taxon>
        <taxon>Phaseoleae</taxon>
        <taxon>Glycine</taxon>
        <taxon>Glycine subgen. Soja</taxon>
    </lineage>
</organism>
<accession>A0A0R0EWP3</accession>
<feature type="domain" description="Reverse transcriptase zinc-binding" evidence="1">
    <location>
        <begin position="19"/>
        <end position="74"/>
    </location>
</feature>
<proteinExistence type="predicted"/>
<evidence type="ECO:0000313" key="3">
    <source>
        <dbReference type="EnsemblPlants" id="KRG98269"/>
    </source>
</evidence>
<reference evidence="2" key="3">
    <citation type="submission" date="2018-07" db="EMBL/GenBank/DDBJ databases">
        <title>WGS assembly of Glycine max.</title>
        <authorList>
            <person name="Schmutz J."/>
            <person name="Cannon S."/>
            <person name="Schlueter J."/>
            <person name="Ma J."/>
            <person name="Mitros T."/>
            <person name="Nelson W."/>
            <person name="Hyten D."/>
            <person name="Song Q."/>
            <person name="Thelen J."/>
            <person name="Cheng J."/>
            <person name="Xu D."/>
            <person name="Hellsten U."/>
            <person name="May G."/>
            <person name="Yu Y."/>
            <person name="Sakurai T."/>
            <person name="Umezawa T."/>
            <person name="Bhattacharyya M."/>
            <person name="Sandhu D."/>
            <person name="Valliyodan B."/>
            <person name="Lindquist E."/>
            <person name="Peto M."/>
            <person name="Grant D."/>
            <person name="Shu S."/>
            <person name="Goodstein D."/>
            <person name="Barry K."/>
            <person name="Futrell-Griggs M."/>
            <person name="Abernathy B."/>
            <person name="Du J."/>
            <person name="Tian Z."/>
            <person name="Zhu L."/>
            <person name="Gill N."/>
            <person name="Joshi T."/>
            <person name="Libault M."/>
            <person name="Sethuraman A."/>
            <person name="Zhang X."/>
            <person name="Shinozaki K."/>
            <person name="Nguyen H."/>
            <person name="Wing R."/>
            <person name="Cregan P."/>
            <person name="Specht J."/>
            <person name="Grimwood J."/>
            <person name="Rokhsar D."/>
            <person name="Stacey G."/>
            <person name="Shoemaker R."/>
            <person name="Jackson S."/>
        </authorList>
    </citation>
    <scope>NUCLEOTIDE SEQUENCE</scope>
    <source>
        <tissue evidence="2">Callus</tissue>
    </source>
</reference>
<dbReference type="InterPro" id="IPR026960">
    <property type="entry name" value="RVT-Znf"/>
</dbReference>
<gene>
    <name evidence="2" type="ORF">GLYMA_18G061400</name>
</gene>
<keyword evidence="4" id="KW-1185">Reference proteome</keyword>
<protein>
    <recommendedName>
        <fullName evidence="1">Reverse transcriptase zinc-binding domain-containing protein</fullName>
    </recommendedName>
</protein>
<evidence type="ECO:0000313" key="4">
    <source>
        <dbReference type="Proteomes" id="UP000008827"/>
    </source>
</evidence>
<sequence>MFLLQYQSDDDLPITVDESSIFQEDMHWPKFQIFTWLMFLDRIPTRRSLVLNLIFLSVHYIYDVHEESINHLFFLMHTLWSLHRYVSYSLLAGI</sequence>
<dbReference type="EnsemblPlants" id="KRG98269">
    <property type="protein sequence ID" value="KRG98269"/>
    <property type="gene ID" value="GLYMA_18G061400"/>
</dbReference>
<dbReference type="Proteomes" id="UP000008827">
    <property type="component" value="Chromosome 18"/>
</dbReference>
<reference evidence="3" key="2">
    <citation type="submission" date="2018-02" db="UniProtKB">
        <authorList>
            <consortium name="EnsemblPlants"/>
        </authorList>
    </citation>
    <scope>IDENTIFICATION</scope>
    <source>
        <strain evidence="3">Williams 82</strain>
    </source>
</reference>
<dbReference type="AlphaFoldDB" id="A0A0R0EWP3"/>
<dbReference type="Gramene" id="KRG98269">
    <property type="protein sequence ID" value="KRG98269"/>
    <property type="gene ID" value="GLYMA_18G061400"/>
</dbReference>
<evidence type="ECO:0000259" key="1">
    <source>
        <dbReference type="Pfam" id="PF13966"/>
    </source>
</evidence>
<name>A0A0R0EWP3_SOYBN</name>
<reference evidence="2 3" key="1">
    <citation type="journal article" date="2010" name="Nature">
        <title>Genome sequence of the palaeopolyploid soybean.</title>
        <authorList>
            <person name="Schmutz J."/>
            <person name="Cannon S.B."/>
            <person name="Schlueter J."/>
            <person name="Ma J."/>
            <person name="Mitros T."/>
            <person name="Nelson W."/>
            <person name="Hyten D.L."/>
            <person name="Song Q."/>
            <person name="Thelen J.J."/>
            <person name="Cheng J."/>
            <person name="Xu D."/>
            <person name="Hellsten U."/>
            <person name="May G.D."/>
            <person name="Yu Y."/>
            <person name="Sakurai T."/>
            <person name="Umezawa T."/>
            <person name="Bhattacharyya M.K."/>
            <person name="Sandhu D."/>
            <person name="Valliyodan B."/>
            <person name="Lindquist E."/>
            <person name="Peto M."/>
            <person name="Grant D."/>
            <person name="Shu S."/>
            <person name="Goodstein D."/>
            <person name="Barry K."/>
            <person name="Futrell-Griggs M."/>
            <person name="Abernathy B."/>
            <person name="Du J."/>
            <person name="Tian Z."/>
            <person name="Zhu L."/>
            <person name="Gill N."/>
            <person name="Joshi T."/>
            <person name="Libault M."/>
            <person name="Sethuraman A."/>
            <person name="Zhang X.-C."/>
            <person name="Shinozaki K."/>
            <person name="Nguyen H.T."/>
            <person name="Wing R.A."/>
            <person name="Cregan P."/>
            <person name="Specht J."/>
            <person name="Grimwood J."/>
            <person name="Rokhsar D."/>
            <person name="Stacey G."/>
            <person name="Shoemaker R.C."/>
            <person name="Jackson S.A."/>
        </authorList>
    </citation>
    <scope>NUCLEOTIDE SEQUENCE</scope>
    <source>
        <strain evidence="3">cv. Williams 82</strain>
        <tissue evidence="2">Callus</tissue>
    </source>
</reference>
<dbReference type="Pfam" id="PF13966">
    <property type="entry name" value="zf-RVT"/>
    <property type="match status" value="1"/>
</dbReference>
<dbReference type="InParanoid" id="A0A0R0EWP3"/>